<keyword evidence="2" id="KW-1185">Reference proteome</keyword>
<reference evidence="1" key="1">
    <citation type="submission" date="2015-04" db="UniProtKB">
        <authorList>
            <consortium name="EnsemblPlants"/>
        </authorList>
    </citation>
    <scope>IDENTIFICATION</scope>
</reference>
<evidence type="ECO:0000313" key="1">
    <source>
        <dbReference type="EnsemblPlants" id="OPUNC02G03410.1"/>
    </source>
</evidence>
<dbReference type="EnsemblPlants" id="OPUNC02G03410.1">
    <property type="protein sequence ID" value="OPUNC02G03410.1"/>
    <property type="gene ID" value="OPUNC02G03410"/>
</dbReference>
<dbReference type="HOGENOM" id="CLU_007137_0_0_1"/>
<name>A0A0E0JVP3_ORYPU</name>
<reference evidence="1" key="2">
    <citation type="submission" date="2018-05" db="EMBL/GenBank/DDBJ databases">
        <title>OpunRS2 (Oryza punctata Reference Sequence Version 2).</title>
        <authorList>
            <person name="Zhang J."/>
            <person name="Kudrna D."/>
            <person name="Lee S."/>
            <person name="Talag J."/>
            <person name="Welchert J."/>
            <person name="Wing R.A."/>
        </authorList>
    </citation>
    <scope>NUCLEOTIDE SEQUENCE [LARGE SCALE GENOMIC DNA]</scope>
</reference>
<proteinExistence type="predicted"/>
<sequence length="1243" mass="136643">MGERRPVAATAGLHRHLDRHGEAGLGSNLPTASSGGGALPHRVLPYHRGTFGELIPTGALSRIVSMRLSVARPLPPGSGECGVGSRLRLLSLLPPPHAAAQRLLLLRARATGKPSAALREPRCPSIVRHVAGLDITVDDMRLADVMDVMKALACSLCNLQPGSSKALGSKWVVSVVDLSIGMLIKGGEIDSGNISAEAIVLEVDDCEICATAQSPRQPSRHLVAVQIIWNLASELVPSKIKNKFRELSQKPVGICPVNLLLLTLRATRFFITSHMEDGNCPVNKLLEMLSTCSGLIGVEDGNSLRPPFRLLKLTSTTMILLEDTNSCGRAPDSMLWERLSRSNPLRLPRDGEMCPWRLLEARETSVTVISWLQVIPSHLQQSVPSCHDAVRPPSWVSSLTNLRRELLSCSVHELVREAKLSSSTRARGGEIDLGELSTEVVALDIYEMIRYLPSKSVTAGIEHNQILHGLPCGGWKLSFERVARDVQYLQRLNSGHRRWRVLQLPAESVKTDVEDTDTAGRNQFPRQVTRQRVVRQVEAHQASKVAKRCPLDSRYTSMTAPVLLQVMPSQAQQLLSEVAVLRELGEELVKRALLLICAGAGERSQGDQQHESNAQGRYGSSSFIFYRLHCCTMDCDWKLGQVIPSHLQQSVPSCHDAVRPPSWVSSLTNLRRELLSCSVHELVREAKLSSSTRARLGSNTWALCGRFSSGPTRAQKLRFFTRLAACLGGDRLFRVLSWLPPPPAAPPRLLLLRAPCYRKPAAELRRRPSTVRSNARGGVVLVEVERSRFAVGGAALRVFGEMLERLSSPGRAANAAVEDLVENFTTNMDIAGFDVTVDNMRLANVMDGGEIDLGELSTEVVALDIYEMIRYLPSKSVTAGIEHNQILHGLPCGGWKLSFERVARDVQYLQRLNSGHRRWRVLQLPAESVKTDVEDTDTAGRNQFPRQVTRQRVVRQVEAHQASKVAKRCPLDSRYTSMTAPVLLQVMPSQAQQLLSEVAVLRELGEELVKRALLLICAGAGERSQGDQQHESNAQGRYGVGSAFGPNTSPKAFQFFSRTSGGGGNATAATADKWPALAPHPVRATGHRATATPFDCSTECQGWPGGAEKFVGICPLKLLLLTLSVTRFFITFHVEDGNCPVNKLLEMFRVEDGSSLRPPLKRLKLTSTTMLLLEDTNPSGRTPDSKLLRRSNPVRLPRYGEMCPSRRLEASKTSVTALSWLQLIPSQSQQSMPSFHDMLRPPS</sequence>
<protein>
    <submittedName>
        <fullName evidence="1">Uncharacterized protein</fullName>
    </submittedName>
</protein>
<dbReference type="Gramene" id="OPUNC02G03410.1">
    <property type="protein sequence ID" value="OPUNC02G03410.1"/>
    <property type="gene ID" value="OPUNC02G03410"/>
</dbReference>
<accession>A0A0E0JVP3</accession>
<evidence type="ECO:0000313" key="2">
    <source>
        <dbReference type="Proteomes" id="UP000026962"/>
    </source>
</evidence>
<organism evidence="1">
    <name type="scientific">Oryza punctata</name>
    <name type="common">Red rice</name>
    <dbReference type="NCBI Taxonomy" id="4537"/>
    <lineage>
        <taxon>Eukaryota</taxon>
        <taxon>Viridiplantae</taxon>
        <taxon>Streptophyta</taxon>
        <taxon>Embryophyta</taxon>
        <taxon>Tracheophyta</taxon>
        <taxon>Spermatophyta</taxon>
        <taxon>Magnoliopsida</taxon>
        <taxon>Liliopsida</taxon>
        <taxon>Poales</taxon>
        <taxon>Poaceae</taxon>
        <taxon>BOP clade</taxon>
        <taxon>Oryzoideae</taxon>
        <taxon>Oryzeae</taxon>
        <taxon>Oryzinae</taxon>
        <taxon>Oryza</taxon>
    </lineage>
</organism>
<dbReference type="Proteomes" id="UP000026962">
    <property type="component" value="Chromosome 2"/>
</dbReference>
<dbReference type="AlphaFoldDB" id="A0A0E0JVP3"/>